<keyword evidence="2" id="KW-0812">Transmembrane</keyword>
<evidence type="ECO:0000256" key="3">
    <source>
        <dbReference type="ARBA" id="ARBA00022989"/>
    </source>
</evidence>
<dbReference type="InterPro" id="IPR050186">
    <property type="entry name" value="TPT_transporter"/>
</dbReference>
<dbReference type="KEGG" id="dpl:KGM_203961"/>
<dbReference type="AlphaFoldDB" id="A0A212F9M1"/>
<evidence type="ECO:0000256" key="2">
    <source>
        <dbReference type="ARBA" id="ARBA00022692"/>
    </source>
</evidence>
<evidence type="ECO:0000313" key="6">
    <source>
        <dbReference type="Proteomes" id="UP000007151"/>
    </source>
</evidence>
<keyword evidence="3" id="KW-1133">Transmembrane helix</keyword>
<sequence length="403" mass="45046">MPGAKYEQLSLNADADEDVLSNKTKAKWSDVCFQKSLLSLGLILLYFSLSIGLTFYQRWLLKDFHYPLTVVMYHLIVKWVLSVFVRMIMRLITGMPQLLLPFMTCLKSVGPTGLASGIDVGFSNWGLELVTISLYTMTKSTTIIFILGFAILLGLEKKSWSLVGIVLMIAAGLIMFTYKATQFNLLGFNFLLLASFAAGLRWTFAQLLMQKSKLGLHNPVDMVFHVQPWMFLSLLPFTIMFEGMNCLQYMYELPPSELLPSVLKVSVGATIAFAMEISEFLVVTYTSSLTLSIAGIFKEMCILVLAVEVSGDLLSPINVVGLAVCLLGISGHIIHKILVIKSVTGSVRAIHYNNMRSRLEKSKEDHGEPLLVDDNKWQNVASEESDIDSNVVIYEVLQRRDGR</sequence>
<name>A0A212F9M1_DANPL</name>
<dbReference type="FunCoup" id="A0A212F9M1">
    <property type="interactions" value="1911"/>
</dbReference>
<evidence type="ECO:0000256" key="4">
    <source>
        <dbReference type="ARBA" id="ARBA00023136"/>
    </source>
</evidence>
<dbReference type="Pfam" id="PF03151">
    <property type="entry name" value="TPT"/>
    <property type="match status" value="1"/>
</dbReference>
<protein>
    <submittedName>
        <fullName evidence="5">Solute carrier family 35 member C2</fullName>
    </submittedName>
</protein>
<comment type="caution">
    <text evidence="5">The sequence shown here is derived from an EMBL/GenBank/DDBJ whole genome shotgun (WGS) entry which is preliminary data.</text>
</comment>
<evidence type="ECO:0000313" key="5">
    <source>
        <dbReference type="EMBL" id="OWR50430.1"/>
    </source>
</evidence>
<dbReference type="PANTHER" id="PTHR11132">
    <property type="entry name" value="SOLUTE CARRIER FAMILY 35"/>
    <property type="match status" value="1"/>
</dbReference>
<keyword evidence="4" id="KW-0472">Membrane</keyword>
<dbReference type="STRING" id="278856.A0A212F9M1"/>
<accession>A0A212F9M1</accession>
<dbReference type="Proteomes" id="UP000007151">
    <property type="component" value="Unassembled WGS sequence"/>
</dbReference>
<dbReference type="GO" id="GO:0016020">
    <property type="term" value="C:membrane"/>
    <property type="evidence" value="ECO:0007669"/>
    <property type="project" value="UniProtKB-SubCell"/>
</dbReference>
<dbReference type="InterPro" id="IPR004853">
    <property type="entry name" value="Sugar_P_trans_dom"/>
</dbReference>
<organism evidence="5 6">
    <name type="scientific">Danaus plexippus plexippus</name>
    <dbReference type="NCBI Taxonomy" id="278856"/>
    <lineage>
        <taxon>Eukaryota</taxon>
        <taxon>Metazoa</taxon>
        <taxon>Ecdysozoa</taxon>
        <taxon>Arthropoda</taxon>
        <taxon>Hexapoda</taxon>
        <taxon>Insecta</taxon>
        <taxon>Pterygota</taxon>
        <taxon>Neoptera</taxon>
        <taxon>Endopterygota</taxon>
        <taxon>Lepidoptera</taxon>
        <taxon>Glossata</taxon>
        <taxon>Ditrysia</taxon>
        <taxon>Papilionoidea</taxon>
        <taxon>Nymphalidae</taxon>
        <taxon>Danainae</taxon>
        <taxon>Danaini</taxon>
        <taxon>Danaina</taxon>
        <taxon>Danaus</taxon>
        <taxon>Danaus</taxon>
    </lineage>
</organism>
<reference evidence="5 6" key="1">
    <citation type="journal article" date="2011" name="Cell">
        <title>The monarch butterfly genome yields insights into long-distance migration.</title>
        <authorList>
            <person name="Zhan S."/>
            <person name="Merlin C."/>
            <person name="Boore J.L."/>
            <person name="Reppert S.M."/>
        </authorList>
    </citation>
    <scope>NUCLEOTIDE SEQUENCE [LARGE SCALE GENOMIC DNA]</scope>
    <source>
        <strain evidence="5">F-2</strain>
    </source>
</reference>
<dbReference type="EMBL" id="AGBW02009564">
    <property type="protein sequence ID" value="OWR50430.1"/>
    <property type="molecule type" value="Genomic_DNA"/>
</dbReference>
<proteinExistence type="predicted"/>
<keyword evidence="6" id="KW-1185">Reference proteome</keyword>
<comment type="subcellular location">
    <subcellularLocation>
        <location evidence="1">Membrane</location>
        <topology evidence="1">Multi-pass membrane protein</topology>
    </subcellularLocation>
</comment>
<dbReference type="eggNOG" id="KOG1443">
    <property type="taxonomic scope" value="Eukaryota"/>
</dbReference>
<gene>
    <name evidence="5" type="ORF">KGM_203961</name>
</gene>
<dbReference type="OrthoDB" id="18894at2759"/>
<evidence type="ECO:0000256" key="1">
    <source>
        <dbReference type="ARBA" id="ARBA00004141"/>
    </source>
</evidence>